<dbReference type="Proteomes" id="UP001154282">
    <property type="component" value="Unassembled WGS sequence"/>
</dbReference>
<protein>
    <recommendedName>
        <fullName evidence="4">Transcriptional coactivator Hfi1/Transcriptional adapter 1</fullName>
    </recommendedName>
</protein>
<evidence type="ECO:0000256" key="1">
    <source>
        <dbReference type="SAM" id="MobiDB-lite"/>
    </source>
</evidence>
<dbReference type="GO" id="GO:0003713">
    <property type="term" value="F:transcription coactivator activity"/>
    <property type="evidence" value="ECO:0007669"/>
    <property type="project" value="TreeGrafter"/>
</dbReference>
<dbReference type="PANTHER" id="PTHR21277:SF44">
    <property type="entry name" value="TRANSCRIPTIONAL REGULATOR OF RNA POLII, SAGA, SUBUNIT"/>
    <property type="match status" value="1"/>
</dbReference>
<feature type="region of interest" description="Disordered" evidence="1">
    <location>
        <begin position="167"/>
        <end position="192"/>
    </location>
</feature>
<gene>
    <name evidence="2" type="ORF">LITE_LOCUS39129</name>
</gene>
<reference evidence="2" key="1">
    <citation type="submission" date="2022-08" db="EMBL/GenBank/DDBJ databases">
        <authorList>
            <person name="Gutierrez-Valencia J."/>
        </authorList>
    </citation>
    <scope>NUCLEOTIDE SEQUENCE</scope>
</reference>
<dbReference type="GO" id="GO:0006357">
    <property type="term" value="P:regulation of transcription by RNA polymerase II"/>
    <property type="evidence" value="ECO:0007669"/>
    <property type="project" value="TreeGrafter"/>
</dbReference>
<keyword evidence="3" id="KW-1185">Reference proteome</keyword>
<comment type="caution">
    <text evidence="2">The sequence shown here is derived from an EMBL/GenBank/DDBJ whole genome shotgun (WGS) entry which is preliminary data.</text>
</comment>
<dbReference type="CDD" id="cd22933">
    <property type="entry name" value="HFD_HFI1"/>
    <property type="match status" value="1"/>
</dbReference>
<evidence type="ECO:0000313" key="2">
    <source>
        <dbReference type="EMBL" id="CAI0472063.1"/>
    </source>
</evidence>
<dbReference type="GO" id="GO:0000124">
    <property type="term" value="C:SAGA complex"/>
    <property type="evidence" value="ECO:0007669"/>
    <property type="project" value="TreeGrafter"/>
</dbReference>
<organism evidence="2 3">
    <name type="scientific">Linum tenue</name>
    <dbReference type="NCBI Taxonomy" id="586396"/>
    <lineage>
        <taxon>Eukaryota</taxon>
        <taxon>Viridiplantae</taxon>
        <taxon>Streptophyta</taxon>
        <taxon>Embryophyta</taxon>
        <taxon>Tracheophyta</taxon>
        <taxon>Spermatophyta</taxon>
        <taxon>Magnoliopsida</taxon>
        <taxon>eudicotyledons</taxon>
        <taxon>Gunneridae</taxon>
        <taxon>Pentapetalae</taxon>
        <taxon>rosids</taxon>
        <taxon>fabids</taxon>
        <taxon>Malpighiales</taxon>
        <taxon>Linaceae</taxon>
        <taxon>Linum</taxon>
    </lineage>
</organism>
<sequence length="364" mass="39999">MRWFDSSSAMSSKQSYKRVDTLEIKALLTKRIGHHRADKYFDQLTRLISLKTTKSEFDKSCARIVGRENIPLHNQLIRSIIKNASLGKVPPPLGSIKRVPTTPNAKVLDRSSLQSLYGEAAFSPSTRKGRSPINRKFKDRPSPLGPLSSKPQNVLLSDELISRAQEQQQSATELLSLGSRPPPVDVASVEEGEEVEQFAGSPGVQSRCPVTAPFGISMNLGRKALSNLSLCGRATTNLYHGTCQNSGELPDTRLLRNRLQQKLQAEGMHVSLDCVNLLNNALDAYLKRLVEPCLGLAACSRSRSGGFLHDAARSSRFTMQGSEGVSRSGSMLDFRISAESNPQMFGADWAVQLEKVTLRASDEF</sequence>
<dbReference type="Pfam" id="PF12767">
    <property type="entry name" value="SAGA-Tad1"/>
    <property type="match status" value="1"/>
</dbReference>
<proteinExistence type="predicted"/>
<dbReference type="PANTHER" id="PTHR21277">
    <property type="entry name" value="TRANSCRIPTIONAL ADAPTER 1"/>
    <property type="match status" value="1"/>
</dbReference>
<dbReference type="InterPro" id="IPR024738">
    <property type="entry name" value="Hfi1/Tada1"/>
</dbReference>
<feature type="compositionally biased region" description="Basic residues" evidence="1">
    <location>
        <begin position="127"/>
        <end position="138"/>
    </location>
</feature>
<evidence type="ECO:0008006" key="4">
    <source>
        <dbReference type="Google" id="ProtNLM"/>
    </source>
</evidence>
<dbReference type="EMBL" id="CAMGYJ010000009">
    <property type="protein sequence ID" value="CAI0472063.1"/>
    <property type="molecule type" value="Genomic_DNA"/>
</dbReference>
<feature type="region of interest" description="Disordered" evidence="1">
    <location>
        <begin position="119"/>
        <end position="151"/>
    </location>
</feature>
<dbReference type="AlphaFoldDB" id="A0AAV0PLG8"/>
<evidence type="ECO:0000313" key="3">
    <source>
        <dbReference type="Proteomes" id="UP001154282"/>
    </source>
</evidence>
<accession>A0AAV0PLG8</accession>
<name>A0AAV0PLG8_9ROSI</name>